<dbReference type="Pfam" id="PF06723">
    <property type="entry name" value="MreB_Mbl"/>
    <property type="match status" value="1"/>
</dbReference>
<sequence length="328" mass="35211">MFSKDIGIDLGTANVVIHVKGRGIVLDEPSVVAIKRSTGKVLAVGTEAYQMVGRTPGDIVAIRPLRDGVIADFATTEEMLRHFVEKIQVRGFFGGIRMLICTPANVTPVEAKAIREAAEKAGAKEVFLAVEPKAAAVGSGMDIWKPVGHMIVDIGGGTTDVAILSMGDIVCGETIKIAGDRFDTDILRAIKDKHKLIIGERTAEQIKKEIATVFPGGRNETMDIRGRDMVRGLPRTVTITSEELREAMAESANEIVEATKRVLEQTPPELAADIIDRGIIMTGGGSLLHGIDQLVAERVGLPVMIAEEPTLSVAHGTGIMLEHLDRLK</sequence>
<dbReference type="GO" id="GO:0008360">
    <property type="term" value="P:regulation of cell shape"/>
    <property type="evidence" value="ECO:0007669"/>
    <property type="project" value="UniProtKB-UniRule"/>
</dbReference>
<dbReference type="OrthoDB" id="9768127at2"/>
<dbReference type="GO" id="GO:0005524">
    <property type="term" value="F:ATP binding"/>
    <property type="evidence" value="ECO:0007669"/>
    <property type="project" value="UniProtKB-KW"/>
</dbReference>
<evidence type="ECO:0000256" key="2">
    <source>
        <dbReference type="ARBA" id="ARBA00022741"/>
    </source>
</evidence>
<gene>
    <name evidence="7" type="primary">mreB_1</name>
    <name evidence="6" type="synonym">mreB</name>
    <name evidence="7" type="ORF">NCTC13163_00493</name>
</gene>
<dbReference type="GO" id="GO:0005737">
    <property type="term" value="C:cytoplasm"/>
    <property type="evidence" value="ECO:0007669"/>
    <property type="project" value="UniProtKB-SubCell"/>
</dbReference>
<dbReference type="InterPro" id="IPR004753">
    <property type="entry name" value="MreB"/>
</dbReference>
<dbReference type="PANTHER" id="PTHR42749">
    <property type="entry name" value="CELL SHAPE-DETERMINING PROTEIN MREB"/>
    <property type="match status" value="1"/>
</dbReference>
<evidence type="ECO:0000256" key="6">
    <source>
        <dbReference type="HAMAP-Rule" id="MF_02207"/>
    </source>
</evidence>
<proteinExistence type="inferred from homology"/>
<dbReference type="Gene3D" id="3.30.420.40">
    <property type="match status" value="3"/>
</dbReference>
<dbReference type="NCBIfam" id="NF010539">
    <property type="entry name" value="PRK13927.1"/>
    <property type="match status" value="1"/>
</dbReference>
<dbReference type="GO" id="GO:0000902">
    <property type="term" value="P:cell morphogenesis"/>
    <property type="evidence" value="ECO:0007669"/>
    <property type="project" value="InterPro"/>
</dbReference>
<comment type="similarity">
    <text evidence="5 6">Belongs to the FtsA/MreB family.</text>
</comment>
<reference evidence="7 8" key="1">
    <citation type="submission" date="2018-06" db="EMBL/GenBank/DDBJ databases">
        <authorList>
            <consortium name="Pathogen Informatics"/>
            <person name="Doyle S."/>
        </authorList>
    </citation>
    <scope>NUCLEOTIDE SEQUENCE [LARGE SCALE GENOMIC DNA]</scope>
    <source>
        <strain evidence="7 8">NCTC13163</strain>
    </source>
</reference>
<keyword evidence="2 6" id="KW-0547">Nucleotide-binding</keyword>
<accession>A0A377FR19</accession>
<evidence type="ECO:0000256" key="4">
    <source>
        <dbReference type="ARBA" id="ARBA00022960"/>
    </source>
</evidence>
<dbReference type="EMBL" id="UGGP01000001">
    <property type="protein sequence ID" value="STO07148.1"/>
    <property type="molecule type" value="Genomic_DNA"/>
</dbReference>
<comment type="function">
    <text evidence="6">Forms membrane-associated dynamic filaments that are essential for cell shape determination. Acts by regulating cell wall synthesis and cell elongation, and thus cell shape. A feedback loop between cell geometry and MreB localization may maintain elongated cell shape by targeting cell wall growth to regions of negative cell wall curvature.</text>
</comment>
<dbReference type="AlphaFoldDB" id="A0A377FR19"/>
<comment type="subunit">
    <text evidence="6">Forms polymers.</text>
</comment>
<keyword evidence="4 6" id="KW-0133">Cell shape</keyword>
<dbReference type="CDD" id="cd10225">
    <property type="entry name" value="ASKHA_NBD_MreB-like"/>
    <property type="match status" value="1"/>
</dbReference>
<evidence type="ECO:0000256" key="5">
    <source>
        <dbReference type="ARBA" id="ARBA00023458"/>
    </source>
</evidence>
<feature type="binding site" evidence="6">
    <location>
        <begin position="204"/>
        <end position="207"/>
    </location>
    <ligand>
        <name>ATP</name>
        <dbReference type="ChEBI" id="CHEBI:30616"/>
    </ligand>
</feature>
<dbReference type="HAMAP" id="MF_02207">
    <property type="entry name" value="MreB"/>
    <property type="match status" value="1"/>
</dbReference>
<comment type="subcellular location">
    <subcellularLocation>
        <location evidence="6">Cytoplasm</location>
    </subcellularLocation>
    <text evidence="6">Membrane-associated.</text>
</comment>
<feature type="binding site" evidence="6">
    <location>
        <begin position="156"/>
        <end position="158"/>
    </location>
    <ligand>
        <name>ATP</name>
        <dbReference type="ChEBI" id="CHEBI:30616"/>
    </ligand>
</feature>
<dbReference type="InterPro" id="IPR056546">
    <property type="entry name" value="MreB_MamK-like"/>
</dbReference>
<evidence type="ECO:0000313" key="7">
    <source>
        <dbReference type="EMBL" id="STO07148.1"/>
    </source>
</evidence>
<feature type="binding site" evidence="6">
    <location>
        <begin position="12"/>
        <end position="14"/>
    </location>
    <ligand>
        <name>ATP</name>
        <dbReference type="ChEBI" id="CHEBI:30616"/>
    </ligand>
</feature>
<dbReference type="Proteomes" id="UP000254060">
    <property type="component" value="Unassembled WGS sequence"/>
</dbReference>
<evidence type="ECO:0000256" key="1">
    <source>
        <dbReference type="ARBA" id="ARBA00022490"/>
    </source>
</evidence>
<evidence type="ECO:0000256" key="3">
    <source>
        <dbReference type="ARBA" id="ARBA00022840"/>
    </source>
</evidence>
<keyword evidence="3 6" id="KW-0067">ATP-binding</keyword>
<dbReference type="PRINTS" id="PR01652">
    <property type="entry name" value="SHAPEPROTEIN"/>
</dbReference>
<name>A0A377FR19_9BACL</name>
<dbReference type="RefSeq" id="WP_024370827.1">
    <property type="nucleotide sequence ID" value="NZ_UGGP01000001.1"/>
</dbReference>
<organism evidence="7 8">
    <name type="scientific">Exiguobacterium aurantiacum</name>
    <dbReference type="NCBI Taxonomy" id="33987"/>
    <lineage>
        <taxon>Bacteria</taxon>
        <taxon>Bacillati</taxon>
        <taxon>Bacillota</taxon>
        <taxon>Bacilli</taxon>
        <taxon>Bacillales</taxon>
        <taxon>Bacillales Family XII. Incertae Sedis</taxon>
        <taxon>Exiguobacterium</taxon>
    </lineage>
</organism>
<keyword evidence="1 6" id="KW-0963">Cytoplasm</keyword>
<evidence type="ECO:0000313" key="8">
    <source>
        <dbReference type="Proteomes" id="UP000254060"/>
    </source>
</evidence>
<dbReference type="InterPro" id="IPR043129">
    <property type="entry name" value="ATPase_NBD"/>
</dbReference>
<feature type="binding site" evidence="6">
    <location>
        <begin position="284"/>
        <end position="287"/>
    </location>
    <ligand>
        <name>ATP</name>
        <dbReference type="ChEBI" id="CHEBI:30616"/>
    </ligand>
</feature>
<dbReference type="SUPFAM" id="SSF53067">
    <property type="entry name" value="Actin-like ATPase domain"/>
    <property type="match status" value="2"/>
</dbReference>
<protein>
    <recommendedName>
        <fullName evidence="6">Cell shape-determining protein MreB</fullName>
    </recommendedName>
</protein>
<dbReference type="PANTHER" id="PTHR42749:SF4">
    <property type="entry name" value="CELL SHAPE-DETERMINING PROTEIN MBL"/>
    <property type="match status" value="1"/>
</dbReference>
<dbReference type="STRING" id="1397694.GCA_000702585_01009"/>
<dbReference type="NCBIfam" id="TIGR00904">
    <property type="entry name" value="mreB"/>
    <property type="match status" value="1"/>
</dbReference>